<keyword evidence="3" id="KW-1185">Reference proteome</keyword>
<dbReference type="eggNOG" id="ENOG502ZBPB">
    <property type="taxonomic scope" value="Bacteria"/>
</dbReference>
<evidence type="ECO:0000313" key="3">
    <source>
        <dbReference type="Proteomes" id="UP000007939"/>
    </source>
</evidence>
<evidence type="ECO:0000313" key="2">
    <source>
        <dbReference type="EMBL" id="AEC02351.1"/>
    </source>
</evidence>
<dbReference type="EMBL" id="CP002659">
    <property type="protein sequence ID" value="AEC02351.1"/>
    <property type="molecule type" value="Genomic_DNA"/>
</dbReference>
<dbReference type="CDD" id="cd09756">
    <property type="entry name" value="Cas5_I-E"/>
    <property type="match status" value="1"/>
</dbReference>
<dbReference type="Proteomes" id="UP000007939">
    <property type="component" value="Chromosome"/>
</dbReference>
<accession>F4GL11</accession>
<dbReference type="AlphaFoldDB" id="F4GL11"/>
<dbReference type="RefSeq" id="WP_013739746.1">
    <property type="nucleotide sequence ID" value="NC_015436.1"/>
</dbReference>
<dbReference type="GO" id="GO:0003723">
    <property type="term" value="F:RNA binding"/>
    <property type="evidence" value="ECO:0007669"/>
    <property type="project" value="InterPro"/>
</dbReference>
<dbReference type="NCBIfam" id="TIGR01868">
    <property type="entry name" value="casD_Cas5e"/>
    <property type="match status" value="1"/>
</dbReference>
<proteinExistence type="predicted"/>
<gene>
    <name evidence="2" type="ordered locus">Spico_1130</name>
</gene>
<organism evidence="2 3">
    <name type="scientific">Parasphaerochaeta coccoides (strain ATCC BAA-1237 / DSM 17374 / SPN1)</name>
    <name type="common">Sphaerochaeta coccoides</name>
    <dbReference type="NCBI Taxonomy" id="760011"/>
    <lineage>
        <taxon>Bacteria</taxon>
        <taxon>Pseudomonadati</taxon>
        <taxon>Spirochaetota</taxon>
        <taxon>Spirochaetia</taxon>
        <taxon>Spirochaetales</taxon>
        <taxon>Sphaerochaetaceae</taxon>
        <taxon>Parasphaerochaeta</taxon>
    </lineage>
</organism>
<reference evidence="3" key="1">
    <citation type="submission" date="2011-04" db="EMBL/GenBank/DDBJ databases">
        <title>The complete genome of Spirochaeta coccoides DSM 17374.</title>
        <authorList>
            <person name="Lucas S."/>
            <person name="Copeland A."/>
            <person name="Lapidus A."/>
            <person name="Bruce D."/>
            <person name="Goodwin L."/>
            <person name="Pitluck S."/>
            <person name="Peters L."/>
            <person name="Kyrpides N."/>
            <person name="Mavromatis K."/>
            <person name="Pagani I."/>
            <person name="Ivanova N."/>
            <person name="Ovchinnikova G."/>
            <person name="Lu M."/>
            <person name="Detter J.C."/>
            <person name="Tapia R."/>
            <person name="Han C."/>
            <person name="Land M."/>
            <person name="Hauser L."/>
            <person name="Markowitz V."/>
            <person name="Cheng J.-F."/>
            <person name="Hugenholtz P."/>
            <person name="Woyke T."/>
            <person name="Wu D."/>
            <person name="Spring S."/>
            <person name="Schroeder M."/>
            <person name="Brambilla E."/>
            <person name="Klenk H.-P."/>
            <person name="Eisen J.A."/>
        </authorList>
    </citation>
    <scope>NUCLEOTIDE SEQUENCE [LARGE SCALE GENOMIC DNA]</scope>
    <source>
        <strain evidence="3">ATCC BAA-1237 / DSM 17374 / SPN1</strain>
    </source>
</reference>
<dbReference type="InterPro" id="IPR013422">
    <property type="entry name" value="CRISPR-assoc_prot_Cas5_N"/>
</dbReference>
<dbReference type="KEGG" id="scc:Spico_1130"/>
<dbReference type="NCBIfam" id="TIGR02593">
    <property type="entry name" value="CRISPR_cas5"/>
    <property type="match status" value="1"/>
</dbReference>
<dbReference type="InterPro" id="IPR021124">
    <property type="entry name" value="CRISPR-assoc_prot_Cas5"/>
</dbReference>
<name>F4GL11_PARC1</name>
<reference evidence="2 3" key="2">
    <citation type="journal article" date="2012" name="Stand. Genomic Sci.">
        <title>Complete genome sequence of the termite hindgut bacterium Spirochaeta coccoides type strain (SPN1(T)), reclassification in the genus Sphaerochaeta as Sphaerochaeta coccoides comb. nov. and emendations of the family Spirochaetaceae and the genus Sphaerochaeta.</title>
        <authorList>
            <person name="Abt B."/>
            <person name="Han C."/>
            <person name="Scheuner C."/>
            <person name="Lu M."/>
            <person name="Lapidus A."/>
            <person name="Nolan M."/>
            <person name="Lucas S."/>
            <person name="Hammon N."/>
            <person name="Deshpande S."/>
            <person name="Cheng J.F."/>
            <person name="Tapia R."/>
            <person name="Goodwin L.A."/>
            <person name="Pitluck S."/>
            <person name="Liolios K."/>
            <person name="Pagani I."/>
            <person name="Ivanova N."/>
            <person name="Mavromatis K."/>
            <person name="Mikhailova N."/>
            <person name="Huntemann M."/>
            <person name="Pati A."/>
            <person name="Chen A."/>
            <person name="Palaniappan K."/>
            <person name="Land M."/>
            <person name="Hauser L."/>
            <person name="Brambilla E.M."/>
            <person name="Rohde M."/>
            <person name="Spring S."/>
            <person name="Gronow S."/>
            <person name="Goker M."/>
            <person name="Woyke T."/>
            <person name="Bristow J."/>
            <person name="Eisen J.A."/>
            <person name="Markowitz V."/>
            <person name="Hugenholtz P."/>
            <person name="Kyrpides N.C."/>
            <person name="Klenk H.P."/>
            <person name="Detter J.C."/>
        </authorList>
    </citation>
    <scope>NUCLEOTIDE SEQUENCE [LARGE SCALE GENOMIC DNA]</scope>
    <source>
        <strain evidence="3">ATCC BAA-1237 / DSM 17374 / SPN1</strain>
    </source>
</reference>
<dbReference type="HOGENOM" id="CLU_084726_1_1_12"/>
<dbReference type="InterPro" id="IPR010147">
    <property type="entry name" value="CRISPR-assoc_prot_CasD"/>
</dbReference>
<dbReference type="GO" id="GO:0051607">
    <property type="term" value="P:defense response to virus"/>
    <property type="evidence" value="ECO:0007669"/>
    <property type="project" value="UniProtKB-KW"/>
</dbReference>
<dbReference type="Pfam" id="PF09704">
    <property type="entry name" value="Cas_Cas5d"/>
    <property type="match status" value="1"/>
</dbReference>
<dbReference type="STRING" id="760011.Spico_1130"/>
<dbReference type="Gene3D" id="3.30.70.2660">
    <property type="match status" value="1"/>
</dbReference>
<dbReference type="GO" id="GO:0043571">
    <property type="term" value="P:maintenance of CRISPR repeat elements"/>
    <property type="evidence" value="ECO:0007669"/>
    <property type="project" value="InterPro"/>
</dbReference>
<sequence>MKYLALWLEAPLQSWGSNSKFGRRDTEIFPTKSGIYGLILSAMGKQGPQDDFLARLSSLRQYIIAYSYNTHTKPDILMDFHMVGSGYDASAPWERLLIPKKADGTPAVGGGSKITYRYYLQDVSFGVIQEMHEDFENDVSHALQFPVYDLFLGRKNCVPTEFIYRGCFNSFDEAKEVLDSLKNDKGLKKIYTVEEVNEASPESLIISDVPLQFGDSKMYKERIVLISHDDEY</sequence>
<evidence type="ECO:0000256" key="1">
    <source>
        <dbReference type="ARBA" id="ARBA00023118"/>
    </source>
</evidence>
<protein>
    <submittedName>
        <fullName evidence="2">CRISPR-associated protein Cas5 family</fullName>
    </submittedName>
</protein>
<dbReference type="OrthoDB" id="3189549at2"/>
<keyword evidence="1" id="KW-0051">Antiviral defense</keyword>